<sequence length="119" mass="13299">MNINEIIVRLHGGSYGSINWLNTARLLVSSDCVPFSSYSSSDCTVKSYPCTDRIINGSKNTDQGGLLLFKVSSSFRWAKLEFQPNAWLMIDEVQAFVNGNDISHLVNYYFLTPPTSKPV</sequence>
<gene>
    <name evidence="1" type="ORF">QYT958_LOCUS40356</name>
</gene>
<reference evidence="1" key="1">
    <citation type="submission" date="2021-02" db="EMBL/GenBank/DDBJ databases">
        <authorList>
            <person name="Nowell W R."/>
        </authorList>
    </citation>
    <scope>NUCLEOTIDE SEQUENCE</scope>
</reference>
<evidence type="ECO:0000313" key="1">
    <source>
        <dbReference type="EMBL" id="CAF5026603.1"/>
    </source>
</evidence>
<dbReference type="EMBL" id="CAJOBR010041189">
    <property type="protein sequence ID" value="CAF5026603.1"/>
    <property type="molecule type" value="Genomic_DNA"/>
</dbReference>
<evidence type="ECO:0000313" key="2">
    <source>
        <dbReference type="Proteomes" id="UP000663848"/>
    </source>
</evidence>
<feature type="non-terminal residue" evidence="1">
    <location>
        <position position="119"/>
    </location>
</feature>
<organism evidence="1 2">
    <name type="scientific">Rotaria socialis</name>
    <dbReference type="NCBI Taxonomy" id="392032"/>
    <lineage>
        <taxon>Eukaryota</taxon>
        <taxon>Metazoa</taxon>
        <taxon>Spiralia</taxon>
        <taxon>Gnathifera</taxon>
        <taxon>Rotifera</taxon>
        <taxon>Eurotatoria</taxon>
        <taxon>Bdelloidea</taxon>
        <taxon>Philodinida</taxon>
        <taxon>Philodinidae</taxon>
        <taxon>Rotaria</taxon>
    </lineage>
</organism>
<protein>
    <submittedName>
        <fullName evidence="1">Uncharacterized protein</fullName>
    </submittedName>
</protein>
<dbReference type="Proteomes" id="UP000663848">
    <property type="component" value="Unassembled WGS sequence"/>
</dbReference>
<name>A0A822BIF2_9BILA</name>
<accession>A0A822BIF2</accession>
<comment type="caution">
    <text evidence="1">The sequence shown here is derived from an EMBL/GenBank/DDBJ whole genome shotgun (WGS) entry which is preliminary data.</text>
</comment>
<dbReference type="AlphaFoldDB" id="A0A822BIF2"/>
<proteinExistence type="predicted"/>